<dbReference type="Pfam" id="PF11906">
    <property type="entry name" value="DUF3426"/>
    <property type="match status" value="1"/>
</dbReference>
<name>A0A2Z6E2K3_9GAMM</name>
<proteinExistence type="predicted"/>
<dbReference type="RefSeq" id="WP_126535693.1">
    <property type="nucleotide sequence ID" value="NZ_AP018560.1"/>
</dbReference>
<organism evidence="3 4">
    <name type="scientific">Aerosticca soli</name>
    <dbReference type="NCBI Taxonomy" id="2010829"/>
    <lineage>
        <taxon>Bacteria</taxon>
        <taxon>Pseudomonadati</taxon>
        <taxon>Pseudomonadota</taxon>
        <taxon>Gammaproteobacteria</taxon>
        <taxon>Lysobacterales</taxon>
        <taxon>Rhodanobacteraceae</taxon>
        <taxon>Aerosticca</taxon>
    </lineage>
</organism>
<dbReference type="InterPro" id="IPR021834">
    <property type="entry name" value="DUF3426"/>
</dbReference>
<evidence type="ECO:0000256" key="1">
    <source>
        <dbReference type="SAM" id="Phobius"/>
    </source>
</evidence>
<keyword evidence="1 3" id="KW-0812">Transmembrane</keyword>
<dbReference type="NCBIfam" id="TIGR02098">
    <property type="entry name" value="MJ0042_CXXC"/>
    <property type="match status" value="1"/>
</dbReference>
<dbReference type="EMBL" id="AP018560">
    <property type="protein sequence ID" value="BBD78809.1"/>
    <property type="molecule type" value="Genomic_DNA"/>
</dbReference>
<dbReference type="Pfam" id="PF13719">
    <property type="entry name" value="Zn_ribbon_5"/>
    <property type="match status" value="1"/>
</dbReference>
<reference evidence="4" key="1">
    <citation type="submission" date="2018-04" db="EMBL/GenBank/DDBJ databases">
        <authorList>
            <person name="Watanabe M."/>
            <person name="Kojima H."/>
        </authorList>
    </citation>
    <scope>NUCLEOTIDE SEQUENCE [LARGE SCALE GENOMIC DNA]</scope>
    <source>
        <strain evidence="4">Dysh456</strain>
    </source>
</reference>
<dbReference type="KEGG" id="rbd:ALSL_0135"/>
<gene>
    <name evidence="3" type="ORF">ALSL_0135</name>
</gene>
<dbReference type="Proteomes" id="UP000270530">
    <property type="component" value="Chromosome"/>
</dbReference>
<keyword evidence="1" id="KW-1133">Transmembrane helix</keyword>
<dbReference type="InterPro" id="IPR011723">
    <property type="entry name" value="Znf/thioredoxin_put"/>
</dbReference>
<feature type="transmembrane region" description="Helical" evidence="1">
    <location>
        <begin position="97"/>
        <end position="117"/>
    </location>
</feature>
<reference evidence="4" key="2">
    <citation type="submission" date="2018-06" db="EMBL/GenBank/DDBJ databases">
        <title>Genome sequence of Rhodanobacteraceae bacterium strain Dysh456.</title>
        <authorList>
            <person name="Fukui M."/>
        </authorList>
    </citation>
    <scope>NUCLEOTIDE SEQUENCE [LARGE SCALE GENOMIC DNA]</scope>
    <source>
        <strain evidence="4">Dysh456</strain>
    </source>
</reference>
<accession>A0A2Z6E2K3</accession>
<keyword evidence="1" id="KW-0472">Membrane</keyword>
<evidence type="ECO:0000313" key="3">
    <source>
        <dbReference type="EMBL" id="BBD78809.1"/>
    </source>
</evidence>
<sequence>MYTQCPACLTVFALDVGQLAQTHGQVVCGHCAVPFDALARLTAQLPPEPFRQLPPAGAGPAPVLEGAVYRPAEVVPAAESAAPAFVARRRAGRHDGVWALLCLVLVLLLAGQLGWAYRQALIADPTLGGGLRTLCARLGCRLPAVAAPDRLELLQRDLRVHPQVPGALLVSATVHNAAPFTQPYPVVRLVLTDARGRPVAMRRLRPDEYLDDPAMLYEGLPAGANVTLVVELADPGRRATGFTLDFE</sequence>
<dbReference type="AlphaFoldDB" id="A0A2Z6E2K3"/>
<dbReference type="OrthoDB" id="6717714at2"/>
<keyword evidence="4" id="KW-1185">Reference proteome</keyword>
<feature type="domain" description="Zinc finger/thioredoxin putative" evidence="2">
    <location>
        <begin position="1"/>
        <end position="37"/>
    </location>
</feature>
<evidence type="ECO:0000259" key="2">
    <source>
        <dbReference type="Pfam" id="PF13719"/>
    </source>
</evidence>
<evidence type="ECO:0000313" key="4">
    <source>
        <dbReference type="Proteomes" id="UP000270530"/>
    </source>
</evidence>
<protein>
    <submittedName>
        <fullName evidence="3">Probable transmembrane protein</fullName>
    </submittedName>
</protein>